<keyword evidence="3" id="KW-0489">Methyltransferase</keyword>
<feature type="domain" description="PhnB-like" evidence="2">
    <location>
        <begin position="10"/>
        <end position="116"/>
    </location>
</feature>
<dbReference type="SUPFAM" id="SSF54593">
    <property type="entry name" value="Glyoxalase/Bleomycin resistance protein/Dihydroxybiphenyl dioxygenase"/>
    <property type="match status" value="1"/>
</dbReference>
<dbReference type="AlphaFoldDB" id="A0A1I6G0H6"/>
<accession>A0A1I6G0H6</accession>
<proteinExistence type="predicted"/>
<evidence type="ECO:0000313" key="3">
    <source>
        <dbReference type="EMBL" id="SFR35695.1"/>
    </source>
</evidence>
<dbReference type="Proteomes" id="UP000199478">
    <property type="component" value="Unassembled WGS sequence"/>
</dbReference>
<dbReference type="EMBL" id="FOYP01000001">
    <property type="protein sequence ID" value="SFR35695.1"/>
    <property type="molecule type" value="Genomic_DNA"/>
</dbReference>
<protein>
    <submittedName>
        <fullName evidence="3">Glyoxalase superfamily enzyme, possibly 3-demethylubiquinone-9 3-methyltransferase</fullName>
    </submittedName>
</protein>
<dbReference type="PANTHER" id="PTHR33990:SF2">
    <property type="entry name" value="PHNB-LIKE DOMAIN-CONTAINING PROTEIN"/>
    <property type="match status" value="1"/>
</dbReference>
<feature type="compositionally biased region" description="Basic residues" evidence="1">
    <location>
        <begin position="131"/>
        <end position="144"/>
    </location>
</feature>
<feature type="region of interest" description="Disordered" evidence="1">
    <location>
        <begin position="124"/>
        <end position="150"/>
    </location>
</feature>
<evidence type="ECO:0000313" key="4">
    <source>
        <dbReference type="Proteomes" id="UP000199478"/>
    </source>
</evidence>
<gene>
    <name evidence="3" type="ORF">SAMN04488005_0857</name>
</gene>
<dbReference type="Pfam" id="PF06983">
    <property type="entry name" value="3-dmu-9_3-mt"/>
    <property type="match status" value="1"/>
</dbReference>
<dbReference type="GO" id="GO:0032259">
    <property type="term" value="P:methylation"/>
    <property type="evidence" value="ECO:0007669"/>
    <property type="project" value="UniProtKB-KW"/>
</dbReference>
<evidence type="ECO:0000259" key="2">
    <source>
        <dbReference type="Pfam" id="PF06983"/>
    </source>
</evidence>
<dbReference type="InterPro" id="IPR028973">
    <property type="entry name" value="PhnB-like"/>
</dbReference>
<dbReference type="PANTHER" id="PTHR33990">
    <property type="entry name" value="PROTEIN YJDN-RELATED"/>
    <property type="match status" value="1"/>
</dbReference>
<dbReference type="InterPro" id="IPR029068">
    <property type="entry name" value="Glyas_Bleomycin-R_OHBP_Dase"/>
</dbReference>
<name>A0A1I6G0H6_9RHOB</name>
<evidence type="ECO:0000256" key="1">
    <source>
        <dbReference type="SAM" id="MobiDB-lite"/>
    </source>
</evidence>
<keyword evidence="3" id="KW-0830">Ubiquinone</keyword>
<sequence length="150" mass="16350">MNMTGPNHKICLMLDKDAEAAARFYTQTLPDSAMGRVQLAPSDNLSGNAGAVLVVEFTLLGMPCIGVNGGAHFQHSEAFSFQVTTETKEETDKYWQAIVGNGGKENMCGWCNDKWGGLMADHTAHPDRRIGSGRRGGKTRLRRHAANEKD</sequence>
<keyword evidence="3" id="KW-0808">Transferase</keyword>
<organism evidence="3 4">
    <name type="scientific">Yoonia tamlensis</name>
    <dbReference type="NCBI Taxonomy" id="390270"/>
    <lineage>
        <taxon>Bacteria</taxon>
        <taxon>Pseudomonadati</taxon>
        <taxon>Pseudomonadota</taxon>
        <taxon>Alphaproteobacteria</taxon>
        <taxon>Rhodobacterales</taxon>
        <taxon>Paracoccaceae</taxon>
        <taxon>Yoonia</taxon>
    </lineage>
</organism>
<dbReference type="STRING" id="390270.SAMN04488005_0857"/>
<reference evidence="4" key="1">
    <citation type="submission" date="2016-10" db="EMBL/GenBank/DDBJ databases">
        <authorList>
            <person name="Varghese N."/>
            <person name="Submissions S."/>
        </authorList>
    </citation>
    <scope>NUCLEOTIDE SEQUENCE [LARGE SCALE GENOMIC DNA]</scope>
    <source>
        <strain evidence="4">DSM 26879</strain>
    </source>
</reference>
<dbReference type="GO" id="GO:0008168">
    <property type="term" value="F:methyltransferase activity"/>
    <property type="evidence" value="ECO:0007669"/>
    <property type="project" value="UniProtKB-KW"/>
</dbReference>
<dbReference type="RefSeq" id="WP_311135489.1">
    <property type="nucleotide sequence ID" value="NZ_FOYP01000001.1"/>
</dbReference>
<keyword evidence="4" id="KW-1185">Reference proteome</keyword>
<dbReference type="Gene3D" id="3.10.180.10">
    <property type="entry name" value="2,3-Dihydroxybiphenyl 1,2-Dioxygenase, domain 1"/>
    <property type="match status" value="1"/>
</dbReference>